<keyword evidence="1" id="KW-0812">Transmembrane</keyword>
<gene>
    <name evidence="2" type="ORF">NA56DRAFT_322362</name>
</gene>
<keyword evidence="1" id="KW-1133">Transmembrane helix</keyword>
<reference evidence="2 3" key="1">
    <citation type="submission" date="2016-05" db="EMBL/GenBank/DDBJ databases">
        <title>A degradative enzymes factory behind the ericoid mycorrhizal symbiosis.</title>
        <authorList>
            <consortium name="DOE Joint Genome Institute"/>
            <person name="Martino E."/>
            <person name="Morin E."/>
            <person name="Grelet G."/>
            <person name="Kuo A."/>
            <person name="Kohler A."/>
            <person name="Daghino S."/>
            <person name="Barry K."/>
            <person name="Choi C."/>
            <person name="Cichocki N."/>
            <person name="Clum A."/>
            <person name="Copeland A."/>
            <person name="Hainaut M."/>
            <person name="Haridas S."/>
            <person name="Labutti K."/>
            <person name="Lindquist E."/>
            <person name="Lipzen A."/>
            <person name="Khouja H.-R."/>
            <person name="Murat C."/>
            <person name="Ohm R."/>
            <person name="Olson A."/>
            <person name="Spatafora J."/>
            <person name="Veneault-Fourrey C."/>
            <person name="Henrissat B."/>
            <person name="Grigoriev I."/>
            <person name="Martin F."/>
            <person name="Perotto S."/>
        </authorList>
    </citation>
    <scope>NUCLEOTIDE SEQUENCE [LARGE SCALE GENOMIC DNA]</scope>
    <source>
        <strain evidence="2 3">UAMH 7357</strain>
    </source>
</reference>
<dbReference type="AlphaFoldDB" id="A0A2J6PQ48"/>
<sequence>MNSFLDDISDFTTPICEQERRFILIKVGPETDKIARHVHVEEFAISIMYVQYAANTSFFVLALLGICPTRASRKAIAPPMH</sequence>
<keyword evidence="3" id="KW-1185">Reference proteome</keyword>
<accession>A0A2J6PQ48</accession>
<proteinExistence type="predicted"/>
<protein>
    <submittedName>
        <fullName evidence="2">Uncharacterized protein</fullName>
    </submittedName>
</protein>
<evidence type="ECO:0000313" key="3">
    <source>
        <dbReference type="Proteomes" id="UP000235672"/>
    </source>
</evidence>
<dbReference type="EMBL" id="KZ613508">
    <property type="protein sequence ID" value="PMD16141.1"/>
    <property type="molecule type" value="Genomic_DNA"/>
</dbReference>
<keyword evidence="1" id="KW-0472">Membrane</keyword>
<organism evidence="2 3">
    <name type="scientific">Hyaloscypha hepaticicola</name>
    <dbReference type="NCBI Taxonomy" id="2082293"/>
    <lineage>
        <taxon>Eukaryota</taxon>
        <taxon>Fungi</taxon>
        <taxon>Dikarya</taxon>
        <taxon>Ascomycota</taxon>
        <taxon>Pezizomycotina</taxon>
        <taxon>Leotiomycetes</taxon>
        <taxon>Helotiales</taxon>
        <taxon>Hyaloscyphaceae</taxon>
        <taxon>Hyaloscypha</taxon>
    </lineage>
</organism>
<evidence type="ECO:0000256" key="1">
    <source>
        <dbReference type="SAM" id="Phobius"/>
    </source>
</evidence>
<feature type="transmembrane region" description="Helical" evidence="1">
    <location>
        <begin position="43"/>
        <end position="66"/>
    </location>
</feature>
<name>A0A2J6PQ48_9HELO</name>
<dbReference type="Proteomes" id="UP000235672">
    <property type="component" value="Unassembled WGS sequence"/>
</dbReference>
<evidence type="ECO:0000313" key="2">
    <source>
        <dbReference type="EMBL" id="PMD16141.1"/>
    </source>
</evidence>